<organism evidence="1 2">
    <name type="scientific">Hymenobacter aerilatus</name>
    <dbReference type="NCBI Taxonomy" id="2932251"/>
    <lineage>
        <taxon>Bacteria</taxon>
        <taxon>Pseudomonadati</taxon>
        <taxon>Bacteroidota</taxon>
        <taxon>Cytophagia</taxon>
        <taxon>Cytophagales</taxon>
        <taxon>Hymenobacteraceae</taxon>
        <taxon>Hymenobacter</taxon>
    </lineage>
</organism>
<accession>A0A8T9STX8</accession>
<evidence type="ECO:0000313" key="2">
    <source>
        <dbReference type="Proteomes" id="UP000829925"/>
    </source>
</evidence>
<sequence length="220" mass="25029">MKRYGILSVAFLLLVSCSKTESDTLIISEGECIEKIAVKQDTHRVSDADYTATTRLFQQNSIPLQGLRIVQYDTETIILNGVSNSYVHIKVAQYSGDLPFFYGEIGYHFKDGKFYYLSGDKLTTTLSPVGKLPLRAVRTLYFKAFATYNQQRNFYKAADFMNKCVDAELGYYPVKTSSTPTKIVRAWHVTPKGKQYPEAYIDDENSETIYFFDGIMSLSK</sequence>
<proteinExistence type="predicted"/>
<dbReference type="Proteomes" id="UP000829925">
    <property type="component" value="Chromosome"/>
</dbReference>
<dbReference type="EMBL" id="CP095053">
    <property type="protein sequence ID" value="UOR05295.1"/>
    <property type="molecule type" value="Genomic_DNA"/>
</dbReference>
<name>A0A8T9STX8_9BACT</name>
<protein>
    <recommendedName>
        <fullName evidence="3">Lipoprotein</fullName>
    </recommendedName>
</protein>
<dbReference type="RefSeq" id="WP_245093430.1">
    <property type="nucleotide sequence ID" value="NZ_CP095053.1"/>
</dbReference>
<reference evidence="1 2" key="1">
    <citation type="submission" date="2022-04" db="EMBL/GenBank/DDBJ databases">
        <title>Hymenobacter sp. isolated from the air.</title>
        <authorList>
            <person name="Won M."/>
            <person name="Lee C.-M."/>
            <person name="Woen H.-Y."/>
            <person name="Kwon S.-W."/>
        </authorList>
    </citation>
    <scope>NUCLEOTIDE SEQUENCE [LARGE SCALE GENOMIC DNA]</scope>
    <source>
        <strain evidence="2">5413 J-13</strain>
    </source>
</reference>
<dbReference type="AlphaFoldDB" id="A0A8T9STX8"/>
<evidence type="ECO:0008006" key="3">
    <source>
        <dbReference type="Google" id="ProtNLM"/>
    </source>
</evidence>
<evidence type="ECO:0000313" key="1">
    <source>
        <dbReference type="EMBL" id="UOR05295.1"/>
    </source>
</evidence>
<keyword evidence="2" id="KW-1185">Reference proteome</keyword>
<gene>
    <name evidence="1" type="ORF">MUN82_20470</name>
</gene>
<dbReference type="PROSITE" id="PS51257">
    <property type="entry name" value="PROKAR_LIPOPROTEIN"/>
    <property type="match status" value="1"/>
</dbReference>
<dbReference type="KEGG" id="haei:MUN82_20470"/>